<dbReference type="STRING" id="282301.A0A267DM98"/>
<feature type="domain" description="Fibronectin type-III" evidence="23">
    <location>
        <begin position="805"/>
        <end position="899"/>
    </location>
</feature>
<keyword evidence="15" id="KW-0460">Magnesium</keyword>
<dbReference type="InterPro" id="IPR013783">
    <property type="entry name" value="Ig-like_fold"/>
</dbReference>
<evidence type="ECO:0000259" key="22">
    <source>
        <dbReference type="PROSITE" id="PS50835"/>
    </source>
</evidence>
<feature type="domain" description="Fibronectin type-III" evidence="23">
    <location>
        <begin position="315"/>
        <end position="408"/>
    </location>
</feature>
<evidence type="ECO:0000256" key="10">
    <source>
        <dbReference type="ARBA" id="ARBA00022737"/>
    </source>
</evidence>
<dbReference type="FunFam" id="2.60.40.10:FF:000107">
    <property type="entry name" value="Myosin, light chain kinase a"/>
    <property type="match status" value="1"/>
</dbReference>
<dbReference type="SMART" id="SM00409">
    <property type="entry name" value="IG"/>
    <property type="match status" value="4"/>
</dbReference>
<keyword evidence="12" id="KW-0418">Kinase</keyword>
<keyword evidence="6" id="KW-0723">Serine/threonine-protein kinase</keyword>
<sequence length="1095" mass="118483">MGKDTGSLRVTVLDKPGPCTGPLEATDIDANQVTLKWAPPKSDGGEPVSNYVLEKRIKGTDEWLPVSSFLSSPTATVKNLEEGKPYEFRVMAENAQGRGEPLQTISPVTPKLPFEPPSACNQPAVEEVTADSVALSWQPPRNNGGSPVTGYIVEKRAKGDKSWSKASVTPVSSTNFTAKNLPEGKEFEFRVTPVNKAGPGEPSEPTDAVKVQAPQTAPRILSDFATKDVTAAAGEEFKLRIPFEGSPPENVECFHGATAVPVERFEIREETSEVVIVCKKAVKADEGKYTVTLKNRAGRDSIEPKVNIVDKPAMPEGPLEVSKIGPDSCTLTWRPPKDDGGAPVENYVVEKQDPRTGEWVPLSKFVRKPEYEAFGLDEGKPVKFRVRAENLHGLSEPLELETAVTPKLAFQPPGAPEGLDVTGVDESSVSLSWKKPRSDGGNKVQGYVVEYKEPSSNKWKKANDFPVKGNKMTVPGLDKNTKYEFRVRAKNDAGLGEPSAATKPVETKSKISPPGNPGTPAVTKTGKNFAELEWTKPLNEGGGRLTGFKVEKRKKNGDWETAATVPGSASDALIDGLDEDEEYEFRVTALNASGEGDPSPPSLPTKIEDRKAGASPEFLSRLQAATGAVGGSATFTCRIDGKPPPEVRWFKNGIELRPSARAQISSDGEVATLTLNDLSESDAGEITCELANKAGRECTSARLNVQRPPKLERAVPDQSGDVGDGVKFKVFFSGNGPLKLGLKKGSKDLSESPNVKLQEFDDYVVVQIKDLQREDAGDYKLELANESGSTAAPFSLKVKAKPSAAGGPLQASDVTKNACKLSWKPPRDDGGSKVTHYVVERKEKDKENWLTVASFCKDTSVDVQGLVENSEYSFRVFAVNENGSSEPLETTGPIVAKMPFDKPQAPGEPEAEEVGADFVSLSWSRPVSDGGGKITGYYVEKREAGASDAAWTRVNFVPIHNTTCNIPNLIEDKDYEFRVFAENEAGLSQPSGASRKVTVKDPKAQSLPQFTTQLKRQQVNEGKRAEFEVQLNGSPPFDVVWSKGVRELAPSGKYDIGKEGDRYYLVVNNCSIDDADEYSVRVSNRAGRAPARPPT</sequence>
<evidence type="ECO:0000256" key="16">
    <source>
        <dbReference type="ARBA" id="ARBA00022860"/>
    </source>
</evidence>
<evidence type="ECO:0000256" key="17">
    <source>
        <dbReference type="ARBA" id="ARBA00023157"/>
    </source>
</evidence>
<dbReference type="InterPro" id="IPR003598">
    <property type="entry name" value="Ig_sub2"/>
</dbReference>
<feature type="domain" description="Fibronectin type-III" evidence="23">
    <location>
        <begin position="415"/>
        <end position="510"/>
    </location>
</feature>
<dbReference type="InterPro" id="IPR003961">
    <property type="entry name" value="FN3_dom"/>
</dbReference>
<evidence type="ECO:0000256" key="15">
    <source>
        <dbReference type="ARBA" id="ARBA00022842"/>
    </source>
</evidence>
<dbReference type="GO" id="GO:0005516">
    <property type="term" value="F:calmodulin binding"/>
    <property type="evidence" value="ECO:0007669"/>
    <property type="project" value="UniProtKB-KW"/>
</dbReference>
<dbReference type="EMBL" id="NIVC01003682">
    <property type="protein sequence ID" value="PAA50276.1"/>
    <property type="molecule type" value="Genomic_DNA"/>
</dbReference>
<dbReference type="FunFam" id="2.60.40.10:FF:000031">
    <property type="entry name" value="Myosin-binding protein C, slow type"/>
    <property type="match status" value="1"/>
</dbReference>
<evidence type="ECO:0000256" key="14">
    <source>
        <dbReference type="ARBA" id="ARBA00022840"/>
    </source>
</evidence>
<dbReference type="PANTHER" id="PTHR14340:SF9">
    <property type="entry name" value="FIBRONECTIN TYPE-III DOMAIN-CONTAINING PROTEIN"/>
    <property type="match status" value="1"/>
</dbReference>
<comment type="subcellular location">
    <subcellularLocation>
        <location evidence="2">Cytoplasm</location>
    </subcellularLocation>
</comment>
<feature type="domain" description="Fibronectin type-III" evidence="23">
    <location>
        <begin position="905"/>
        <end position="1002"/>
    </location>
</feature>
<accession>A0A267DM98</accession>
<feature type="domain" description="Fibronectin type-III" evidence="23">
    <location>
        <begin position="116"/>
        <end position="214"/>
    </location>
</feature>
<dbReference type="PANTHER" id="PTHR14340">
    <property type="entry name" value="MICROFIBRIL-ASSOCIATED GLYCOPROTEIN 3"/>
    <property type="match status" value="1"/>
</dbReference>
<evidence type="ECO:0000256" key="3">
    <source>
        <dbReference type="ARBA" id="ARBA00006692"/>
    </source>
</evidence>
<evidence type="ECO:0000256" key="11">
    <source>
        <dbReference type="ARBA" id="ARBA00022741"/>
    </source>
</evidence>
<keyword evidence="25" id="KW-1185">Reference proteome</keyword>
<evidence type="ECO:0000256" key="4">
    <source>
        <dbReference type="ARBA" id="ARBA00012513"/>
    </source>
</evidence>
<feature type="domain" description="Fibronectin type-III" evidence="23">
    <location>
        <begin position="19"/>
        <end position="113"/>
    </location>
</feature>
<dbReference type="GO" id="GO:0031672">
    <property type="term" value="C:A band"/>
    <property type="evidence" value="ECO:0007669"/>
    <property type="project" value="UniProtKB-ARBA"/>
</dbReference>
<evidence type="ECO:0000256" key="21">
    <source>
        <dbReference type="SAM" id="MobiDB-lite"/>
    </source>
</evidence>
<evidence type="ECO:0000259" key="23">
    <source>
        <dbReference type="PROSITE" id="PS50853"/>
    </source>
</evidence>
<gene>
    <name evidence="24" type="ORF">BOX15_Mlig002840g1</name>
</gene>
<protein>
    <recommendedName>
        <fullName evidence="4">non-specific serine/threonine protein kinase</fullName>
        <ecNumber evidence="4">2.7.11.1</ecNumber>
    </recommendedName>
</protein>
<comment type="cofactor">
    <cofactor evidence="1">
        <name>Mg(2+)</name>
        <dbReference type="ChEBI" id="CHEBI:18420"/>
    </cofactor>
</comment>
<evidence type="ECO:0000256" key="12">
    <source>
        <dbReference type="ARBA" id="ARBA00022777"/>
    </source>
</evidence>
<comment type="catalytic activity">
    <reaction evidence="20">
        <text>L-seryl-[protein] + ATP = O-phospho-L-seryl-[protein] + ADP + H(+)</text>
        <dbReference type="Rhea" id="RHEA:17989"/>
        <dbReference type="Rhea" id="RHEA-COMP:9863"/>
        <dbReference type="Rhea" id="RHEA-COMP:11604"/>
        <dbReference type="ChEBI" id="CHEBI:15378"/>
        <dbReference type="ChEBI" id="CHEBI:29999"/>
        <dbReference type="ChEBI" id="CHEBI:30616"/>
        <dbReference type="ChEBI" id="CHEBI:83421"/>
        <dbReference type="ChEBI" id="CHEBI:456216"/>
        <dbReference type="EC" id="2.7.11.1"/>
    </reaction>
</comment>
<feature type="domain" description="Ig-like" evidence="22">
    <location>
        <begin position="1008"/>
        <end position="1095"/>
    </location>
</feature>
<keyword evidence="11" id="KW-0547">Nucleotide-binding</keyword>
<keyword evidence="18" id="KW-0393">Immunoglobulin domain</keyword>
<evidence type="ECO:0000313" key="25">
    <source>
        <dbReference type="Proteomes" id="UP000215902"/>
    </source>
</evidence>
<dbReference type="PROSITE" id="PS50835">
    <property type="entry name" value="IG_LIKE"/>
    <property type="match status" value="2"/>
</dbReference>
<dbReference type="GO" id="GO:0046872">
    <property type="term" value="F:metal ion binding"/>
    <property type="evidence" value="ECO:0007669"/>
    <property type="project" value="UniProtKB-KW"/>
</dbReference>
<dbReference type="GO" id="GO:0050793">
    <property type="term" value="P:regulation of developmental process"/>
    <property type="evidence" value="ECO:0007669"/>
    <property type="project" value="UniProtKB-ARBA"/>
</dbReference>
<dbReference type="FunFam" id="2.60.40.10:FF:000003">
    <property type="entry name" value="Titin isoform E"/>
    <property type="match status" value="3"/>
</dbReference>
<proteinExistence type="inferred from homology"/>
<keyword evidence="7" id="KW-0597">Phosphoprotein</keyword>
<dbReference type="Proteomes" id="UP000215902">
    <property type="component" value="Unassembled WGS sequence"/>
</dbReference>
<dbReference type="InterPro" id="IPR036179">
    <property type="entry name" value="Ig-like_dom_sf"/>
</dbReference>
<dbReference type="FunFam" id="2.60.40.10:FF:000147">
    <property type="entry name" value="Myosin light chain kinase"/>
    <property type="match status" value="1"/>
</dbReference>
<dbReference type="Pfam" id="PF00041">
    <property type="entry name" value="fn3"/>
    <property type="match status" value="7"/>
</dbReference>
<name>A0A267DM98_9PLAT</name>
<dbReference type="SMART" id="SM00408">
    <property type="entry name" value="IGc2"/>
    <property type="match status" value="1"/>
</dbReference>
<keyword evidence="8" id="KW-0808">Transferase</keyword>
<dbReference type="InterPro" id="IPR007110">
    <property type="entry name" value="Ig-like_dom"/>
</dbReference>
<dbReference type="EC" id="2.7.11.1" evidence="4"/>
<dbReference type="InterPro" id="IPR036116">
    <property type="entry name" value="FN3_sf"/>
</dbReference>
<organism evidence="24 25">
    <name type="scientific">Macrostomum lignano</name>
    <dbReference type="NCBI Taxonomy" id="282301"/>
    <lineage>
        <taxon>Eukaryota</taxon>
        <taxon>Metazoa</taxon>
        <taxon>Spiralia</taxon>
        <taxon>Lophotrochozoa</taxon>
        <taxon>Platyhelminthes</taxon>
        <taxon>Rhabditophora</taxon>
        <taxon>Macrostomorpha</taxon>
        <taxon>Macrostomida</taxon>
        <taxon>Macrostomidae</taxon>
        <taxon>Macrostomum</taxon>
    </lineage>
</organism>
<dbReference type="PROSITE" id="PS50853">
    <property type="entry name" value="FN3"/>
    <property type="match status" value="7"/>
</dbReference>
<comment type="caution">
    <text evidence="24">The sequence shown here is derived from an EMBL/GenBank/DDBJ whole genome shotgun (WGS) entry which is preliminary data.</text>
</comment>
<keyword evidence="5" id="KW-0963">Cytoplasm</keyword>
<dbReference type="FunFam" id="2.60.40.10:FF:000127">
    <property type="entry name" value="titin isoform X1"/>
    <property type="match status" value="3"/>
</dbReference>
<evidence type="ECO:0000256" key="1">
    <source>
        <dbReference type="ARBA" id="ARBA00001946"/>
    </source>
</evidence>
<evidence type="ECO:0000256" key="6">
    <source>
        <dbReference type="ARBA" id="ARBA00022527"/>
    </source>
</evidence>
<comment type="catalytic activity">
    <reaction evidence="19">
        <text>L-threonyl-[protein] + ATP = O-phospho-L-threonyl-[protein] + ADP + H(+)</text>
        <dbReference type="Rhea" id="RHEA:46608"/>
        <dbReference type="Rhea" id="RHEA-COMP:11060"/>
        <dbReference type="Rhea" id="RHEA-COMP:11605"/>
        <dbReference type="ChEBI" id="CHEBI:15378"/>
        <dbReference type="ChEBI" id="CHEBI:30013"/>
        <dbReference type="ChEBI" id="CHEBI:30616"/>
        <dbReference type="ChEBI" id="CHEBI:61977"/>
        <dbReference type="ChEBI" id="CHEBI:456216"/>
        <dbReference type="EC" id="2.7.11.1"/>
    </reaction>
</comment>
<dbReference type="CDD" id="cd00063">
    <property type="entry name" value="FN3"/>
    <property type="match status" value="7"/>
</dbReference>
<feature type="region of interest" description="Disordered" evidence="21">
    <location>
        <begin position="309"/>
        <end position="328"/>
    </location>
</feature>
<dbReference type="SMART" id="SM00060">
    <property type="entry name" value="FN3"/>
    <property type="match status" value="7"/>
</dbReference>
<dbReference type="PRINTS" id="PR00014">
    <property type="entry name" value="FNTYPEIII"/>
</dbReference>
<feature type="domain" description="Ig-like" evidence="22">
    <location>
        <begin position="616"/>
        <end position="704"/>
    </location>
</feature>
<evidence type="ECO:0000256" key="2">
    <source>
        <dbReference type="ARBA" id="ARBA00004496"/>
    </source>
</evidence>
<evidence type="ECO:0000313" key="24">
    <source>
        <dbReference type="EMBL" id="PAA50276.1"/>
    </source>
</evidence>
<feature type="region of interest" description="Disordered" evidence="21">
    <location>
        <begin position="494"/>
        <end position="522"/>
    </location>
</feature>
<keyword evidence="17" id="KW-1015">Disulfide bond</keyword>
<reference evidence="24 25" key="1">
    <citation type="submission" date="2017-06" db="EMBL/GenBank/DDBJ databases">
        <title>A platform for efficient transgenesis in Macrostomum lignano, a flatworm model organism for stem cell research.</title>
        <authorList>
            <person name="Berezikov E."/>
        </authorList>
    </citation>
    <scope>NUCLEOTIDE SEQUENCE [LARGE SCALE GENOMIC DNA]</scope>
    <source>
        <strain evidence="24">DV1</strain>
        <tissue evidence="24">Whole organism</tissue>
    </source>
</reference>
<dbReference type="OrthoDB" id="6136057at2759"/>
<dbReference type="Gene3D" id="2.60.40.10">
    <property type="entry name" value="Immunoglobulins"/>
    <property type="match status" value="11"/>
</dbReference>
<dbReference type="GO" id="GO:0051239">
    <property type="term" value="P:regulation of multicellular organismal process"/>
    <property type="evidence" value="ECO:0007669"/>
    <property type="project" value="UniProtKB-ARBA"/>
</dbReference>
<keyword evidence="16" id="KW-0112">Calmodulin-binding</keyword>
<evidence type="ECO:0000256" key="19">
    <source>
        <dbReference type="ARBA" id="ARBA00047899"/>
    </source>
</evidence>
<keyword evidence="14" id="KW-0067">ATP-binding</keyword>
<feature type="domain" description="Fibronectin type-III" evidence="23">
    <location>
        <begin position="513"/>
        <end position="610"/>
    </location>
</feature>
<keyword evidence="10" id="KW-0677">Repeat</keyword>
<evidence type="ECO:0000256" key="13">
    <source>
        <dbReference type="ARBA" id="ARBA00022837"/>
    </source>
</evidence>
<keyword evidence="9" id="KW-0479">Metal-binding</keyword>
<dbReference type="GO" id="GO:0004674">
    <property type="term" value="F:protein serine/threonine kinase activity"/>
    <property type="evidence" value="ECO:0007669"/>
    <property type="project" value="UniProtKB-KW"/>
</dbReference>
<dbReference type="InterPro" id="IPR013098">
    <property type="entry name" value="Ig_I-set"/>
</dbReference>
<evidence type="ECO:0000256" key="18">
    <source>
        <dbReference type="ARBA" id="ARBA00023319"/>
    </source>
</evidence>
<dbReference type="SUPFAM" id="SSF49265">
    <property type="entry name" value="Fibronectin type III"/>
    <property type="match status" value="4"/>
</dbReference>
<keyword evidence="13" id="KW-0106">Calcium</keyword>
<dbReference type="Pfam" id="PF07679">
    <property type="entry name" value="I-set"/>
    <property type="match status" value="4"/>
</dbReference>
<evidence type="ECO:0000256" key="20">
    <source>
        <dbReference type="ARBA" id="ARBA00048679"/>
    </source>
</evidence>
<evidence type="ECO:0000256" key="9">
    <source>
        <dbReference type="ARBA" id="ARBA00022723"/>
    </source>
</evidence>
<evidence type="ECO:0000256" key="7">
    <source>
        <dbReference type="ARBA" id="ARBA00022553"/>
    </source>
</evidence>
<dbReference type="AlphaFoldDB" id="A0A267DM98"/>
<dbReference type="SUPFAM" id="SSF48726">
    <property type="entry name" value="Immunoglobulin"/>
    <property type="match status" value="4"/>
</dbReference>
<dbReference type="InterPro" id="IPR003599">
    <property type="entry name" value="Ig_sub"/>
</dbReference>
<dbReference type="GO" id="GO:0005524">
    <property type="term" value="F:ATP binding"/>
    <property type="evidence" value="ECO:0007669"/>
    <property type="project" value="UniProtKB-KW"/>
</dbReference>
<evidence type="ECO:0000256" key="8">
    <source>
        <dbReference type="ARBA" id="ARBA00022679"/>
    </source>
</evidence>
<comment type="similarity">
    <text evidence="3">Belongs to the protein kinase superfamily. CAMK Ser/Thr protein kinase family.</text>
</comment>
<dbReference type="FunFam" id="2.60.40.10:FF:000056">
    <property type="entry name" value="twitchin isoform X4"/>
    <property type="match status" value="1"/>
</dbReference>
<evidence type="ECO:0000256" key="5">
    <source>
        <dbReference type="ARBA" id="ARBA00022490"/>
    </source>
</evidence>